<reference evidence="10" key="2">
    <citation type="submission" date="2025-08" db="UniProtKB">
        <authorList>
            <consortium name="Ensembl"/>
        </authorList>
    </citation>
    <scope>IDENTIFICATION</scope>
</reference>
<dbReference type="Proteomes" id="UP000472272">
    <property type="component" value="Chromosome 1"/>
</dbReference>
<evidence type="ECO:0000259" key="9">
    <source>
        <dbReference type="PROSITE" id="PS51192"/>
    </source>
</evidence>
<dbReference type="GO" id="GO:0000400">
    <property type="term" value="F:four-way junction DNA binding"/>
    <property type="evidence" value="ECO:0007669"/>
    <property type="project" value="TreeGrafter"/>
</dbReference>
<dbReference type="GO" id="GO:0005634">
    <property type="term" value="C:nucleus"/>
    <property type="evidence" value="ECO:0007669"/>
    <property type="project" value="UniProtKB-SubCell"/>
</dbReference>
<dbReference type="InterPro" id="IPR027417">
    <property type="entry name" value="P-loop_NTPase"/>
</dbReference>
<organism evidence="10 11">
    <name type="scientific">Podarcis muralis</name>
    <name type="common">Wall lizard</name>
    <name type="synonym">Lacerta muralis</name>
    <dbReference type="NCBI Taxonomy" id="64176"/>
    <lineage>
        <taxon>Eukaryota</taxon>
        <taxon>Metazoa</taxon>
        <taxon>Chordata</taxon>
        <taxon>Craniata</taxon>
        <taxon>Vertebrata</taxon>
        <taxon>Euteleostomi</taxon>
        <taxon>Lepidosauria</taxon>
        <taxon>Squamata</taxon>
        <taxon>Bifurcata</taxon>
        <taxon>Unidentata</taxon>
        <taxon>Episquamata</taxon>
        <taxon>Laterata</taxon>
        <taxon>Lacertibaenia</taxon>
        <taxon>Lacertidae</taxon>
        <taxon>Podarcis</taxon>
    </lineage>
</organism>
<dbReference type="InterPro" id="IPR014001">
    <property type="entry name" value="Helicase_ATP-bd"/>
</dbReference>
<evidence type="ECO:0000313" key="10">
    <source>
        <dbReference type="Ensembl" id="ENSPMRP00000000024.1"/>
    </source>
</evidence>
<sequence length="340" mass="36867">MRGGGRGDRQATLFQVWGTPPAAAPEEAAAAEEAPLPCPVGFAGGAAGSVWLFPAGAGVEERGYQARAARAALFQNTLLCLPTGLGKTLVAAVVLGNFYRWFPGGKALFLAPTKPLVAQQREACAALMAIPARHMAALTGGTQVADRKEIWQNKRVFFLTPQIMANDLSRGVCPAVKIKCLVIDEAHRALGNHAYCQVVKELCKYTRQFRILALSATPGSDTKAVQQVISNLLISHIELCAEDSPDIQPYTHQRQVEKCVVPLGKELAEVRNAYIKVLETFAGRLIRLQVLSKREIPALTKYQIILARDQFRKNPSRTENSGPKSLLPCGTSLGEEKAQE</sequence>
<dbReference type="SUPFAM" id="SSF52540">
    <property type="entry name" value="P-loop containing nucleoside triphosphate hydrolases"/>
    <property type="match status" value="1"/>
</dbReference>
<proteinExistence type="inferred from homology"/>
<evidence type="ECO:0000256" key="4">
    <source>
        <dbReference type="ARBA" id="ARBA00022801"/>
    </source>
</evidence>
<dbReference type="Gene3D" id="1.20.1320.30">
    <property type="match status" value="1"/>
</dbReference>
<reference evidence="10 11" key="1">
    <citation type="journal article" date="2019" name="Proc. Natl. Acad. Sci. U.S.A.">
        <title>Regulatory changes in pterin and carotenoid genes underlie balanced color polymorphisms in the wall lizard.</title>
        <authorList>
            <person name="Andrade P."/>
            <person name="Pinho C."/>
            <person name="Perez I de Lanuza G."/>
            <person name="Afonso S."/>
            <person name="Brejcha J."/>
            <person name="Rubin C.J."/>
            <person name="Wallerman O."/>
            <person name="Pereira P."/>
            <person name="Sabatino S.J."/>
            <person name="Bellati A."/>
            <person name="Pellitteri-Rosa D."/>
            <person name="Bosakova Z."/>
            <person name="Bunikis I."/>
            <person name="Carretero M.A."/>
            <person name="Feiner N."/>
            <person name="Marsik P."/>
            <person name="Pauperio F."/>
            <person name="Salvi D."/>
            <person name="Soler L."/>
            <person name="While G.M."/>
            <person name="Uller T."/>
            <person name="Font E."/>
            <person name="Andersson L."/>
            <person name="Carneiro M."/>
        </authorList>
    </citation>
    <scope>NUCLEOTIDE SEQUENCE</scope>
</reference>
<keyword evidence="7" id="KW-0539">Nucleus</keyword>
<evidence type="ECO:0000256" key="7">
    <source>
        <dbReference type="ARBA" id="ARBA00023242"/>
    </source>
</evidence>
<dbReference type="Ensembl" id="ENSPMRT00000000025.1">
    <property type="protein sequence ID" value="ENSPMRP00000000024.1"/>
    <property type="gene ID" value="ENSPMRG00000000019.1"/>
</dbReference>
<dbReference type="PANTHER" id="PTHR14025">
    <property type="entry name" value="FANCONI ANEMIA GROUP M FANCM FAMILY MEMBER"/>
    <property type="match status" value="1"/>
</dbReference>
<name>A0A670HL21_PODMU</name>
<reference evidence="10" key="3">
    <citation type="submission" date="2025-09" db="UniProtKB">
        <authorList>
            <consortium name="Ensembl"/>
        </authorList>
    </citation>
    <scope>IDENTIFICATION</scope>
</reference>
<feature type="domain" description="Helicase ATP-binding" evidence="9">
    <location>
        <begin position="68"/>
        <end position="236"/>
    </location>
</feature>
<dbReference type="InterPro" id="IPR011545">
    <property type="entry name" value="DEAD/DEAH_box_helicase_dom"/>
</dbReference>
<dbReference type="GO" id="GO:0036297">
    <property type="term" value="P:interstrand cross-link repair"/>
    <property type="evidence" value="ECO:0007669"/>
    <property type="project" value="TreeGrafter"/>
</dbReference>
<feature type="region of interest" description="Disordered" evidence="8">
    <location>
        <begin position="313"/>
        <end position="340"/>
    </location>
</feature>
<dbReference type="GO" id="GO:0005524">
    <property type="term" value="F:ATP binding"/>
    <property type="evidence" value="ECO:0007669"/>
    <property type="project" value="UniProtKB-KW"/>
</dbReference>
<dbReference type="PANTHER" id="PTHR14025:SF20">
    <property type="entry name" value="FANCONI ANEMIA GROUP M PROTEIN"/>
    <property type="match status" value="1"/>
</dbReference>
<evidence type="ECO:0000313" key="11">
    <source>
        <dbReference type="Proteomes" id="UP000472272"/>
    </source>
</evidence>
<keyword evidence="4" id="KW-0378">Hydrolase</keyword>
<evidence type="ECO:0000256" key="6">
    <source>
        <dbReference type="ARBA" id="ARBA00022840"/>
    </source>
</evidence>
<dbReference type="GO" id="GO:0043138">
    <property type="term" value="F:3'-5' DNA helicase activity"/>
    <property type="evidence" value="ECO:0007669"/>
    <property type="project" value="TreeGrafter"/>
</dbReference>
<dbReference type="AlphaFoldDB" id="A0A670HL21"/>
<dbReference type="Pfam" id="PF00270">
    <property type="entry name" value="DEAD"/>
    <property type="match status" value="1"/>
</dbReference>
<dbReference type="InterPro" id="IPR044749">
    <property type="entry name" value="FANCM_DEXDc"/>
</dbReference>
<protein>
    <recommendedName>
        <fullName evidence="9">Helicase ATP-binding domain-containing protein</fullName>
    </recommendedName>
</protein>
<evidence type="ECO:0000256" key="1">
    <source>
        <dbReference type="ARBA" id="ARBA00004123"/>
    </source>
</evidence>
<keyword evidence="6" id="KW-0067">ATP-binding</keyword>
<dbReference type="OMA" id="RQNIWNA"/>
<evidence type="ECO:0000256" key="8">
    <source>
        <dbReference type="SAM" id="MobiDB-lite"/>
    </source>
</evidence>
<dbReference type="GO" id="GO:0045003">
    <property type="term" value="P:double-strand break repair via synthesis-dependent strand annealing"/>
    <property type="evidence" value="ECO:0007669"/>
    <property type="project" value="TreeGrafter"/>
</dbReference>
<evidence type="ECO:0000256" key="5">
    <source>
        <dbReference type="ARBA" id="ARBA00022806"/>
    </source>
</evidence>
<dbReference type="FunFam" id="3.40.50.300:FF:000861">
    <property type="entry name" value="Fanconi anemia, complementation group M"/>
    <property type="match status" value="1"/>
</dbReference>
<accession>A0A670HL21</accession>
<dbReference type="GO" id="GO:0009378">
    <property type="term" value="F:four-way junction helicase activity"/>
    <property type="evidence" value="ECO:0007669"/>
    <property type="project" value="TreeGrafter"/>
</dbReference>
<evidence type="ECO:0000256" key="3">
    <source>
        <dbReference type="ARBA" id="ARBA00022741"/>
    </source>
</evidence>
<dbReference type="PROSITE" id="PS51192">
    <property type="entry name" value="HELICASE_ATP_BIND_1"/>
    <property type="match status" value="1"/>
</dbReference>
<evidence type="ECO:0000256" key="2">
    <source>
        <dbReference type="ARBA" id="ARBA00009889"/>
    </source>
</evidence>
<keyword evidence="5" id="KW-0347">Helicase</keyword>
<dbReference type="GO" id="GO:0016787">
    <property type="term" value="F:hydrolase activity"/>
    <property type="evidence" value="ECO:0007669"/>
    <property type="project" value="UniProtKB-KW"/>
</dbReference>
<dbReference type="GeneTree" id="ENSGT00940000156480"/>
<keyword evidence="11" id="KW-1185">Reference proteome</keyword>
<comment type="similarity">
    <text evidence="2">Belongs to the DEAD box helicase family. DEAH subfamily. FANCM sub-subfamily.</text>
</comment>
<comment type="subcellular location">
    <subcellularLocation>
        <location evidence="1">Nucleus</location>
    </subcellularLocation>
</comment>
<dbReference type="CDD" id="cd18033">
    <property type="entry name" value="DEXDc_FANCM"/>
    <property type="match status" value="1"/>
</dbReference>
<dbReference type="SMART" id="SM00487">
    <property type="entry name" value="DEXDc"/>
    <property type="match status" value="1"/>
</dbReference>
<keyword evidence="3" id="KW-0547">Nucleotide-binding</keyword>
<dbReference type="Gene3D" id="3.40.50.300">
    <property type="entry name" value="P-loop containing nucleotide triphosphate hydrolases"/>
    <property type="match status" value="2"/>
</dbReference>